<dbReference type="PANTHER" id="PTHR48034">
    <property type="entry name" value="TRANSFORMER-2 SEX-DETERMINING PROTEIN-RELATED"/>
    <property type="match status" value="1"/>
</dbReference>
<dbReference type="Proteomes" id="UP000094070">
    <property type="component" value="Unassembled WGS sequence"/>
</dbReference>
<dbReference type="EMBL" id="AJYK02000078">
    <property type="protein sequence ID" value="OEF24265.1"/>
    <property type="molecule type" value="Genomic_DNA"/>
</dbReference>
<sequence>MKLLVRNLDRSTTEIEMRKLFEEYGEVGECTLVLDQETGESKGFGFVYMPDLDQAKTAMFALNGKEIAGSKIKVKVAS</sequence>
<organism evidence="2 3">
    <name type="scientific">Vibrio rumoiensis 1S-45</name>
    <dbReference type="NCBI Taxonomy" id="1188252"/>
    <lineage>
        <taxon>Bacteria</taxon>
        <taxon>Pseudomonadati</taxon>
        <taxon>Pseudomonadota</taxon>
        <taxon>Gammaproteobacteria</taxon>
        <taxon>Vibrionales</taxon>
        <taxon>Vibrionaceae</taxon>
        <taxon>Vibrio</taxon>
    </lineage>
</organism>
<dbReference type="InterPro" id="IPR050441">
    <property type="entry name" value="RBM"/>
</dbReference>
<dbReference type="STRING" id="1188252.A1QC_10250"/>
<dbReference type="OrthoDB" id="9798855at2"/>
<dbReference type="Pfam" id="PF00076">
    <property type="entry name" value="RRM_1"/>
    <property type="match status" value="1"/>
</dbReference>
<keyword evidence="3" id="KW-1185">Reference proteome</keyword>
<dbReference type="GO" id="GO:0003723">
    <property type="term" value="F:RNA binding"/>
    <property type="evidence" value="ECO:0007669"/>
    <property type="project" value="InterPro"/>
</dbReference>
<dbReference type="PROSITE" id="PS50102">
    <property type="entry name" value="RRM"/>
    <property type="match status" value="1"/>
</dbReference>
<name>A0A1E5E136_9VIBR</name>
<dbReference type="InterPro" id="IPR035979">
    <property type="entry name" value="RBD_domain_sf"/>
</dbReference>
<comment type="caution">
    <text evidence="2">The sequence shown here is derived from an EMBL/GenBank/DDBJ whole genome shotgun (WGS) entry which is preliminary data.</text>
</comment>
<evidence type="ECO:0000259" key="1">
    <source>
        <dbReference type="PROSITE" id="PS50102"/>
    </source>
</evidence>
<dbReference type="AlphaFoldDB" id="A0A1E5E136"/>
<accession>A0A1E5E136</accession>
<dbReference type="SUPFAM" id="SSF54928">
    <property type="entry name" value="RNA-binding domain, RBD"/>
    <property type="match status" value="1"/>
</dbReference>
<dbReference type="InterPro" id="IPR000504">
    <property type="entry name" value="RRM_dom"/>
</dbReference>
<evidence type="ECO:0000313" key="2">
    <source>
        <dbReference type="EMBL" id="OEF24265.1"/>
    </source>
</evidence>
<dbReference type="SMART" id="SM00360">
    <property type="entry name" value="RRM"/>
    <property type="match status" value="1"/>
</dbReference>
<feature type="domain" description="RRM" evidence="1">
    <location>
        <begin position="1"/>
        <end position="78"/>
    </location>
</feature>
<gene>
    <name evidence="2" type="ORF">A1QC_10250</name>
</gene>
<dbReference type="Gene3D" id="3.30.70.330">
    <property type="match status" value="1"/>
</dbReference>
<dbReference type="InterPro" id="IPR012677">
    <property type="entry name" value="Nucleotide-bd_a/b_plait_sf"/>
</dbReference>
<reference evidence="2 3" key="1">
    <citation type="journal article" date="2012" name="Science">
        <title>Ecological populations of bacteria act as socially cohesive units of antibiotic production and resistance.</title>
        <authorList>
            <person name="Cordero O.X."/>
            <person name="Wildschutte H."/>
            <person name="Kirkup B."/>
            <person name="Proehl S."/>
            <person name="Ngo L."/>
            <person name="Hussain F."/>
            <person name="Le Roux F."/>
            <person name="Mincer T."/>
            <person name="Polz M.F."/>
        </authorList>
    </citation>
    <scope>NUCLEOTIDE SEQUENCE [LARGE SCALE GENOMIC DNA]</scope>
    <source>
        <strain evidence="2 3">1S-45</strain>
    </source>
</reference>
<proteinExistence type="predicted"/>
<dbReference type="RefSeq" id="WP_017023936.1">
    <property type="nucleotide sequence ID" value="NZ_AJYK02000078.1"/>
</dbReference>
<protein>
    <submittedName>
        <fullName evidence="2">RNA recognition motif containing protein</fullName>
    </submittedName>
</protein>
<dbReference type="eggNOG" id="COG0724">
    <property type="taxonomic scope" value="Bacteria"/>
</dbReference>
<evidence type="ECO:0000313" key="3">
    <source>
        <dbReference type="Proteomes" id="UP000094070"/>
    </source>
</evidence>